<protein>
    <submittedName>
        <fullName evidence="1">Uncharacterized protein</fullName>
    </submittedName>
</protein>
<dbReference type="EMBL" id="CM004481">
    <property type="protein sequence ID" value="OCT66057.1"/>
    <property type="molecule type" value="Genomic_DNA"/>
</dbReference>
<evidence type="ECO:0000313" key="1">
    <source>
        <dbReference type="EMBL" id="OCT66057.1"/>
    </source>
</evidence>
<name>A0A974C407_XENLA</name>
<sequence length="106" mass="12078">MLLNNWRCIPETTKDNKSRLVRCTYLGYKNWGRNCALTTTDVAPLNQLQRSKWYAPKNVCLTYESISGAQGTFKRQRNVAPSGFHELLLFPCCMGFSQLLVGKTDV</sequence>
<dbReference type="AlphaFoldDB" id="A0A974C407"/>
<organism evidence="1 2">
    <name type="scientific">Xenopus laevis</name>
    <name type="common">African clawed frog</name>
    <dbReference type="NCBI Taxonomy" id="8355"/>
    <lineage>
        <taxon>Eukaryota</taxon>
        <taxon>Metazoa</taxon>
        <taxon>Chordata</taxon>
        <taxon>Craniata</taxon>
        <taxon>Vertebrata</taxon>
        <taxon>Euteleostomi</taxon>
        <taxon>Amphibia</taxon>
        <taxon>Batrachia</taxon>
        <taxon>Anura</taxon>
        <taxon>Pipoidea</taxon>
        <taxon>Pipidae</taxon>
        <taxon>Xenopodinae</taxon>
        <taxon>Xenopus</taxon>
        <taxon>Xenopus</taxon>
    </lineage>
</organism>
<gene>
    <name evidence="1" type="ORF">XELAEV_18042312mg</name>
</gene>
<proteinExistence type="predicted"/>
<accession>A0A974C407</accession>
<dbReference type="Proteomes" id="UP000694892">
    <property type="component" value="Chromosome 8S"/>
</dbReference>
<reference evidence="2" key="1">
    <citation type="journal article" date="2016" name="Nature">
        <title>Genome evolution in the allotetraploid frog Xenopus laevis.</title>
        <authorList>
            <person name="Session A.M."/>
            <person name="Uno Y."/>
            <person name="Kwon T."/>
            <person name="Chapman J.A."/>
            <person name="Toyoda A."/>
            <person name="Takahashi S."/>
            <person name="Fukui A."/>
            <person name="Hikosaka A."/>
            <person name="Suzuki A."/>
            <person name="Kondo M."/>
            <person name="van Heeringen S.J."/>
            <person name="Quigley I."/>
            <person name="Heinz S."/>
            <person name="Ogino H."/>
            <person name="Ochi H."/>
            <person name="Hellsten U."/>
            <person name="Lyons J.B."/>
            <person name="Simakov O."/>
            <person name="Putnam N."/>
            <person name="Stites J."/>
            <person name="Kuroki Y."/>
            <person name="Tanaka T."/>
            <person name="Michiue T."/>
            <person name="Watanabe M."/>
            <person name="Bogdanovic O."/>
            <person name="Lister R."/>
            <person name="Georgiou G."/>
            <person name="Paranjpe S.S."/>
            <person name="van Kruijsbergen I."/>
            <person name="Shu S."/>
            <person name="Carlson J."/>
            <person name="Kinoshita T."/>
            <person name="Ohta Y."/>
            <person name="Mawaribuchi S."/>
            <person name="Jenkins J."/>
            <person name="Grimwood J."/>
            <person name="Schmutz J."/>
            <person name="Mitros T."/>
            <person name="Mozaffari S.V."/>
            <person name="Suzuki Y."/>
            <person name="Haramoto Y."/>
            <person name="Yamamoto T.S."/>
            <person name="Takagi C."/>
            <person name="Heald R."/>
            <person name="Miller K."/>
            <person name="Haudenschild C."/>
            <person name="Kitzman J."/>
            <person name="Nakayama T."/>
            <person name="Izutsu Y."/>
            <person name="Robert J."/>
            <person name="Fortriede J."/>
            <person name="Burns K."/>
            <person name="Lotay V."/>
            <person name="Karimi K."/>
            <person name="Yasuoka Y."/>
            <person name="Dichmann D.S."/>
            <person name="Flajnik M.F."/>
            <person name="Houston D.W."/>
            <person name="Shendure J."/>
            <person name="DuPasquier L."/>
            <person name="Vize P.D."/>
            <person name="Zorn A.M."/>
            <person name="Ito M."/>
            <person name="Marcotte E.M."/>
            <person name="Wallingford J.B."/>
            <person name="Ito Y."/>
            <person name="Asashima M."/>
            <person name="Ueno N."/>
            <person name="Matsuda Y."/>
            <person name="Veenstra G.J."/>
            <person name="Fujiyama A."/>
            <person name="Harland R.M."/>
            <person name="Taira M."/>
            <person name="Rokhsar D.S."/>
        </authorList>
    </citation>
    <scope>NUCLEOTIDE SEQUENCE [LARGE SCALE GENOMIC DNA]</scope>
    <source>
        <strain evidence="2">J</strain>
    </source>
</reference>
<evidence type="ECO:0000313" key="2">
    <source>
        <dbReference type="Proteomes" id="UP000694892"/>
    </source>
</evidence>